<accession>A0AA89BY77</accession>
<dbReference type="GO" id="GO:0008284">
    <property type="term" value="P:positive regulation of cell population proliferation"/>
    <property type="evidence" value="ECO:0007669"/>
    <property type="project" value="TreeGrafter"/>
</dbReference>
<protein>
    <submittedName>
        <fullName evidence="2">Uncharacterized protein</fullName>
    </submittedName>
</protein>
<dbReference type="AlphaFoldDB" id="A0AA89BY77"/>
<feature type="compositionally biased region" description="Polar residues" evidence="1">
    <location>
        <begin position="488"/>
        <end position="500"/>
    </location>
</feature>
<feature type="compositionally biased region" description="Polar residues" evidence="1">
    <location>
        <begin position="12"/>
        <end position="24"/>
    </location>
</feature>
<feature type="compositionally biased region" description="Basic and acidic residues" evidence="1">
    <location>
        <begin position="542"/>
        <end position="557"/>
    </location>
</feature>
<dbReference type="EMBL" id="VSWD01000008">
    <property type="protein sequence ID" value="KAK3094859.1"/>
    <property type="molecule type" value="Genomic_DNA"/>
</dbReference>
<feature type="region of interest" description="Disordered" evidence="1">
    <location>
        <begin position="57"/>
        <end position="105"/>
    </location>
</feature>
<feature type="region of interest" description="Disordered" evidence="1">
    <location>
        <begin position="160"/>
        <end position="206"/>
    </location>
</feature>
<feature type="region of interest" description="Disordered" evidence="1">
    <location>
        <begin position="1"/>
        <end position="44"/>
    </location>
</feature>
<feature type="region of interest" description="Disordered" evidence="1">
    <location>
        <begin position="534"/>
        <end position="557"/>
    </location>
</feature>
<feature type="compositionally biased region" description="Acidic residues" evidence="1">
    <location>
        <begin position="74"/>
        <end position="85"/>
    </location>
</feature>
<dbReference type="Proteomes" id="UP001186944">
    <property type="component" value="Unassembled WGS sequence"/>
</dbReference>
<feature type="compositionally biased region" description="Polar residues" evidence="1">
    <location>
        <begin position="458"/>
        <end position="472"/>
    </location>
</feature>
<feature type="compositionally biased region" description="Basic and acidic residues" evidence="1">
    <location>
        <begin position="160"/>
        <end position="181"/>
    </location>
</feature>
<comment type="caution">
    <text evidence="2">The sequence shown here is derived from an EMBL/GenBank/DDBJ whole genome shotgun (WGS) entry which is preliminary data.</text>
</comment>
<dbReference type="GO" id="GO:0043066">
    <property type="term" value="P:negative regulation of apoptotic process"/>
    <property type="evidence" value="ECO:0007669"/>
    <property type="project" value="TreeGrafter"/>
</dbReference>
<feature type="region of interest" description="Disordered" evidence="1">
    <location>
        <begin position="310"/>
        <end position="375"/>
    </location>
</feature>
<feature type="region of interest" description="Disordered" evidence="1">
    <location>
        <begin position="443"/>
        <end position="500"/>
    </location>
</feature>
<keyword evidence="3" id="KW-1185">Reference proteome</keyword>
<proteinExistence type="predicted"/>
<dbReference type="PANTHER" id="PTHR46745:SF1">
    <property type="entry name" value="TSC22 DOMAIN FAMILY PROTEIN 1"/>
    <property type="match status" value="1"/>
</dbReference>
<evidence type="ECO:0000256" key="1">
    <source>
        <dbReference type="SAM" id="MobiDB-lite"/>
    </source>
</evidence>
<evidence type="ECO:0000313" key="3">
    <source>
        <dbReference type="Proteomes" id="UP001186944"/>
    </source>
</evidence>
<feature type="compositionally biased region" description="Polar residues" evidence="1">
    <location>
        <begin position="182"/>
        <end position="193"/>
    </location>
</feature>
<name>A0AA89BY77_PINIB</name>
<dbReference type="PANTHER" id="PTHR46745">
    <property type="entry name" value="TSC22 DOMAIN FAMILY PROTEIN 1"/>
    <property type="match status" value="1"/>
</dbReference>
<feature type="compositionally biased region" description="Polar residues" evidence="1">
    <location>
        <begin position="353"/>
        <end position="375"/>
    </location>
</feature>
<sequence length="557" mass="60274">MASRSDKMAVTVDNQPSKPSANDQSSREDLDQKTQNVNQKMVADAYLSKKKSTFKITSITKNRGGSGETTNTDADGDSLDDLDETVESHTEDVSSEILDNSKYDDVMDQYSPLDESIGHESDIANHKEHSKEKSDVHSTRFKVVKIETKEPFRRGRWTCRDSLDTPVAEKSETKLPEEKGRNSGNSSACSSVNYVEGVDDPAKNPLSTTMPVSELTNESHKDLVHMQPIPGMSVTSQTSNTMVQMQWKEGQQAPNHVPTPAEMSYNIQSTPSNPSFSPVSVVGMNDSSLQASLPAQLQQRLQLMNHINSNGVGSNIPSSQNQNFPNNPNLHMSNVPSLPGQPLSMPQGHSAVPASNSTSSLAPQSLNAMQPPQESLTQFQSGVVASTFSEYPSVSPHSITVTSSNSDDSVTSIVMSNQSRQPPTTITTQVNSEQLSINQTAQIVNSPSENSDKASAETVPSRSFISSSQTEQGAKEQRSAETVIKESQPVNQPNSENLNPSQVVTPILTPSAVAEVVGIPSPAAEVDERLTLRSLGTEDNDLPGRCRHSTEKKNTLE</sequence>
<gene>
    <name evidence="2" type="ORF">FSP39_007157</name>
</gene>
<feature type="compositionally biased region" description="Low complexity" evidence="1">
    <location>
        <begin position="314"/>
        <end position="329"/>
    </location>
</feature>
<dbReference type="GO" id="GO:0005829">
    <property type="term" value="C:cytosol"/>
    <property type="evidence" value="ECO:0007669"/>
    <property type="project" value="TreeGrafter"/>
</dbReference>
<dbReference type="GO" id="GO:0005634">
    <property type="term" value="C:nucleus"/>
    <property type="evidence" value="ECO:0007669"/>
    <property type="project" value="TreeGrafter"/>
</dbReference>
<organism evidence="2 3">
    <name type="scientific">Pinctada imbricata</name>
    <name type="common">Atlantic pearl-oyster</name>
    <name type="synonym">Pinctada martensii</name>
    <dbReference type="NCBI Taxonomy" id="66713"/>
    <lineage>
        <taxon>Eukaryota</taxon>
        <taxon>Metazoa</taxon>
        <taxon>Spiralia</taxon>
        <taxon>Lophotrochozoa</taxon>
        <taxon>Mollusca</taxon>
        <taxon>Bivalvia</taxon>
        <taxon>Autobranchia</taxon>
        <taxon>Pteriomorphia</taxon>
        <taxon>Pterioida</taxon>
        <taxon>Pterioidea</taxon>
        <taxon>Pteriidae</taxon>
        <taxon>Pinctada</taxon>
    </lineage>
</organism>
<evidence type="ECO:0000313" key="2">
    <source>
        <dbReference type="EMBL" id="KAK3094859.1"/>
    </source>
</evidence>
<reference evidence="2" key="1">
    <citation type="submission" date="2019-08" db="EMBL/GenBank/DDBJ databases">
        <title>The improved chromosome-level genome for the pearl oyster Pinctada fucata martensii using PacBio sequencing and Hi-C.</title>
        <authorList>
            <person name="Zheng Z."/>
        </authorList>
    </citation>
    <scope>NUCLEOTIDE SEQUENCE</scope>
    <source>
        <strain evidence="2">ZZ-2019</strain>
        <tissue evidence="2">Adductor muscle</tissue>
    </source>
</reference>